<protein>
    <recommendedName>
        <fullName evidence="4">Copper transport protein</fullName>
    </recommendedName>
</protein>
<keyword evidence="4" id="KW-0406">Ion transport</keyword>
<dbReference type="Pfam" id="PF04145">
    <property type="entry name" value="Ctr"/>
    <property type="match status" value="1"/>
</dbReference>
<keyword evidence="4" id="KW-0187">Copper transport</keyword>
<dbReference type="EMBL" id="JAPDRL010000030">
    <property type="protein sequence ID" value="KAJ9665319.1"/>
    <property type="molecule type" value="Genomic_DNA"/>
</dbReference>
<dbReference type="InterPro" id="IPR007274">
    <property type="entry name" value="Cop_transporter"/>
</dbReference>
<reference evidence="6" key="1">
    <citation type="submission" date="2022-10" db="EMBL/GenBank/DDBJ databases">
        <title>Culturing micro-colonial fungi from biological soil crusts in the Mojave desert and describing Neophaeococcomyces mojavensis, and introducing the new genera and species Taxawa tesnikishii.</title>
        <authorList>
            <person name="Kurbessoian T."/>
            <person name="Stajich J.E."/>
        </authorList>
    </citation>
    <scope>NUCLEOTIDE SEQUENCE</scope>
    <source>
        <strain evidence="6">TK_1</strain>
    </source>
</reference>
<evidence type="ECO:0000256" key="4">
    <source>
        <dbReference type="RuleBase" id="RU367022"/>
    </source>
</evidence>
<proteinExistence type="inferred from homology"/>
<keyword evidence="4" id="KW-0186">Copper</keyword>
<evidence type="ECO:0000256" key="2">
    <source>
        <dbReference type="ARBA" id="ARBA00022989"/>
    </source>
</evidence>
<comment type="similarity">
    <text evidence="4">Belongs to the copper transporter (Ctr) (TC 1.A.56) family. SLC31A subfamily.</text>
</comment>
<feature type="region of interest" description="Disordered" evidence="5">
    <location>
        <begin position="24"/>
        <end position="57"/>
    </location>
</feature>
<evidence type="ECO:0000256" key="1">
    <source>
        <dbReference type="ARBA" id="ARBA00022692"/>
    </source>
</evidence>
<feature type="transmembrane region" description="Helical" evidence="4">
    <location>
        <begin position="82"/>
        <end position="107"/>
    </location>
</feature>
<evidence type="ECO:0000256" key="5">
    <source>
        <dbReference type="SAM" id="MobiDB-lite"/>
    </source>
</evidence>
<keyword evidence="1 4" id="KW-0812">Transmembrane</keyword>
<accession>A0ABQ9NSD4</accession>
<keyword evidence="4" id="KW-0813">Transport</keyword>
<keyword evidence="3 4" id="KW-0472">Membrane</keyword>
<comment type="caution">
    <text evidence="6">The sequence shown here is derived from an EMBL/GenBank/DDBJ whole genome shotgun (WGS) entry which is preliminary data.</text>
</comment>
<keyword evidence="2 4" id="KW-1133">Transmembrane helix</keyword>
<gene>
    <name evidence="6" type="primary">ctr4</name>
    <name evidence="6" type="ORF">H2201_004611</name>
</gene>
<evidence type="ECO:0000313" key="7">
    <source>
        <dbReference type="Proteomes" id="UP001172684"/>
    </source>
</evidence>
<evidence type="ECO:0000313" key="6">
    <source>
        <dbReference type="EMBL" id="KAJ9665319.1"/>
    </source>
</evidence>
<keyword evidence="7" id="KW-1185">Reference proteome</keyword>
<dbReference type="Proteomes" id="UP001172684">
    <property type="component" value="Unassembled WGS sequence"/>
</dbReference>
<comment type="subcellular location">
    <subcellularLocation>
        <location evidence="4">Membrane</location>
        <topology evidence="4">Multi-pass membrane protein</topology>
    </subcellularLocation>
</comment>
<name>A0ABQ9NSD4_9PEZI</name>
<sequence length="122" mass="12905">MLLEGLRRAGKEYDRFIVPAFEKRSAARDEGGASASADEDSGKGRSTPSGTRAAAGSVLRRGFPPSAVQQAIRALFHMLQFAVAYVVMLLAMGLNGYIVFGIFAGAYGRIFCQLVDGRGSAG</sequence>
<evidence type="ECO:0000256" key="3">
    <source>
        <dbReference type="ARBA" id="ARBA00023136"/>
    </source>
</evidence>
<organism evidence="6 7">
    <name type="scientific">Coniosporium apollinis</name>
    <dbReference type="NCBI Taxonomy" id="61459"/>
    <lineage>
        <taxon>Eukaryota</taxon>
        <taxon>Fungi</taxon>
        <taxon>Dikarya</taxon>
        <taxon>Ascomycota</taxon>
        <taxon>Pezizomycotina</taxon>
        <taxon>Dothideomycetes</taxon>
        <taxon>Dothideomycetes incertae sedis</taxon>
        <taxon>Coniosporium</taxon>
    </lineage>
</organism>